<accession>A0A4Q9P940</accession>
<evidence type="ECO:0000256" key="1">
    <source>
        <dbReference type="SAM" id="MobiDB-lite"/>
    </source>
</evidence>
<name>A0A4Q9P940_9APHY</name>
<gene>
    <name evidence="2" type="ORF">BD311DRAFT_394727</name>
</gene>
<sequence length="130" mass="14445">MCAVCYGTSTGSSQQMRDGVRDRGSIGGPEAAQQQPLACRCCARSPGRLARWPHHAVFGIALAVQLNGRMWISRSGDGSQRNLHSEGLRTVSGNTRLQTVVERLLRSRTHRVRRNVICGEMVVWERVMIE</sequence>
<reference evidence="2" key="1">
    <citation type="submission" date="2019-01" db="EMBL/GenBank/DDBJ databases">
        <title>Draft genome sequences of three monokaryotic isolates of the white-rot basidiomycete fungus Dichomitus squalens.</title>
        <authorList>
            <consortium name="DOE Joint Genome Institute"/>
            <person name="Lopez S.C."/>
            <person name="Andreopoulos B."/>
            <person name="Pangilinan J."/>
            <person name="Lipzen A."/>
            <person name="Riley R."/>
            <person name="Ahrendt S."/>
            <person name="Ng V."/>
            <person name="Barry K."/>
            <person name="Daum C."/>
            <person name="Grigoriev I.V."/>
            <person name="Hilden K.S."/>
            <person name="Makela M.R."/>
            <person name="de Vries R.P."/>
        </authorList>
    </citation>
    <scope>NUCLEOTIDE SEQUENCE [LARGE SCALE GENOMIC DNA]</scope>
    <source>
        <strain evidence="2">OM18370.1</strain>
    </source>
</reference>
<feature type="compositionally biased region" description="Polar residues" evidence="1">
    <location>
        <begin position="7"/>
        <end position="16"/>
    </location>
</feature>
<feature type="region of interest" description="Disordered" evidence="1">
    <location>
        <begin position="1"/>
        <end position="31"/>
    </location>
</feature>
<dbReference type="EMBL" id="ML143390">
    <property type="protein sequence ID" value="TBU33810.1"/>
    <property type="molecule type" value="Genomic_DNA"/>
</dbReference>
<evidence type="ECO:0000313" key="2">
    <source>
        <dbReference type="EMBL" id="TBU33810.1"/>
    </source>
</evidence>
<protein>
    <submittedName>
        <fullName evidence="2">Uncharacterized protein</fullName>
    </submittedName>
</protein>
<dbReference type="AlphaFoldDB" id="A0A4Q9P940"/>
<dbReference type="Proteomes" id="UP000292957">
    <property type="component" value="Unassembled WGS sequence"/>
</dbReference>
<organism evidence="2">
    <name type="scientific">Dichomitus squalens</name>
    <dbReference type="NCBI Taxonomy" id="114155"/>
    <lineage>
        <taxon>Eukaryota</taxon>
        <taxon>Fungi</taxon>
        <taxon>Dikarya</taxon>
        <taxon>Basidiomycota</taxon>
        <taxon>Agaricomycotina</taxon>
        <taxon>Agaricomycetes</taxon>
        <taxon>Polyporales</taxon>
        <taxon>Polyporaceae</taxon>
        <taxon>Dichomitus</taxon>
    </lineage>
</organism>
<proteinExistence type="predicted"/>